<feature type="compositionally biased region" description="Polar residues" evidence="3">
    <location>
        <begin position="1"/>
        <end position="10"/>
    </location>
</feature>
<dbReference type="EnsemblMetazoa" id="Aqu2.1.32914_001">
    <property type="protein sequence ID" value="Aqu2.1.32914_001"/>
    <property type="gene ID" value="Aqu2.1.32914"/>
</dbReference>
<dbReference type="InParanoid" id="A0A1X7UZF8"/>
<evidence type="ECO:0000313" key="7">
    <source>
        <dbReference type="Proteomes" id="UP000007879"/>
    </source>
</evidence>
<feature type="domain" description="DH" evidence="5">
    <location>
        <begin position="167"/>
        <end position="348"/>
    </location>
</feature>
<keyword evidence="7" id="KW-1185">Reference proteome</keyword>
<dbReference type="InterPro" id="IPR001331">
    <property type="entry name" value="GDS_CDC24_CS"/>
</dbReference>
<feature type="compositionally biased region" description="Low complexity" evidence="3">
    <location>
        <begin position="1386"/>
        <end position="1400"/>
    </location>
</feature>
<dbReference type="GO" id="GO:0031267">
    <property type="term" value="F:small GTPase binding"/>
    <property type="evidence" value="ECO:0007669"/>
    <property type="project" value="TreeGrafter"/>
</dbReference>
<evidence type="ECO:0000259" key="5">
    <source>
        <dbReference type="PROSITE" id="PS50010"/>
    </source>
</evidence>
<dbReference type="CDD" id="cd13243">
    <property type="entry name" value="PH_PLEKHG1_G2_G3"/>
    <property type="match status" value="1"/>
</dbReference>
<dbReference type="GO" id="GO:0005085">
    <property type="term" value="F:guanyl-nucleotide exchange factor activity"/>
    <property type="evidence" value="ECO:0007669"/>
    <property type="project" value="UniProtKB-KW"/>
</dbReference>
<feature type="region of interest" description="Disordered" evidence="3">
    <location>
        <begin position="508"/>
        <end position="561"/>
    </location>
</feature>
<accession>A0A1X7UZF8</accession>
<sequence>MLTMIKSNSFNRRHHSPTRLVLPSLLNPRDKKKSSKWSRERRWTTGLEKGQLPLSFNQDPLVADDNTMRLSQDTTTDASLMSLTSWGSSTSDFGSSTDINEPLRSTTPTPDHHFSQQDVLQELQQHQQFSKSLEAESNHQYQLSYELAVDNSPLSPSTYGPSTQVTQCLYVIRELLTTERRYIADLTDIIEGYHKPFISKIGSLSITHEDVSNLFGNIDEIRAFHWTIFDALQFCGHDYQKIGQCFIDKAQEFKLYSLYCNNYPRLVQTLAKISTDKSVSRFIKNCQQRLNHPLPLGAYLLKPVQRVLKYSLLLKELVKHMTLSDNGLVEMKMALDHMTEVSEHINEMQKKYDSVVHTQEIQSLLTGWEGPELTTYGDIVLEDSFRVMLNKSGSLRPAQTGFKTIKDAYVFLFQKLILIVKKKDEGYQYKLSVKVADAQLTEHLKDQTSFQIRQISSKSTLTFQAKSAEQKQLWSDSFKRLLMESLPGLPDKARQLIMAGFTTDLHTTHQEAPKSFTLDRKHYKKEERSESPSKATRHSLAPLSTNPAALRQHSSPIGSKSAKPVISLIGPIATGAFITTGASNNNIPESPSGGKKGKVRVPHGVPWTRSDSDPNLMDGYDQKLTEPPAKNLPSSLASSPVARIPGTINLSRPAPLNHSPLATPTNKETPVRSSVSSPDLKRPHPLPLLPVQLDDDPLPPSSPVLIISPPVIDSLVAPPSSSTPPSFLNSPSVAPPFHSRSRSASSKEPSLDTIPSIDNTPRNSVIEGNIPDHTHFDSTSFPNTDDSARDHASPTGHTPSPLPVFMFPSDPPTDIIPVQTNGDILLEPPPSFGAEPIVTQYTLDTGPQDTGPVDTGPVDTGREERNQLLFEELMNMPSSSLVSSSAPPTLTSPPTLPLNETPPPSTPPSTPTHSPSLSAQPPLTPPSPQLSVPPPPPPTHSSLFGEDEQQHLIKVLSQHHDVVDDELTPREEVGGADPAPVLNTDQPIVFQAEGDARSSPSGKVPLRLKLVSPGEFPPPVTDYRRQTTPYTSIEDMPSLFDDALPDTPTTPVCHPLSTPPPSSPLPPSSPPISPLVNSFSRPAESLEDFESSSPSVRRWHSFHGDKNRRVFRSLTDNSMHKVPSSPRKDKKDKSQSKAESASKLGFLRNKSFGKSNTIAARPISLVGLVHSTRDDSDLVDLSDAIEMSKRHKAQTPDYILLPPAEFRAHDDDTDTTSPETIGYSPPLSSSSSAAKRKISTGTNEENTVSSLSNISSSSNSVTSPDGGRKKNRWSLLRTKTSSSREEEGRHDLSPTHSKIHSEPQGSDGISERSRDQIKDEKSKSLFNVDSNDTRRRSKSIKEKRRTGTSSSERAELANTLPAGKERKQSRVRNMAREYSKRIKKQTATAESAATTAGTSTDSNDEIAPKWVIGLRERRRQTNTIGANRHSMISQADEEWILNHTTSPLTPTSIHSEVPPGFHSPTSIDSPPMTPDPSWGAAIITPSISFSAEHEVIERPKSTDPRELKSIHSNLQRFSSETVLSQSTEEEEKKSPSKGGSGQKDGGGRGKGGRSWVRSLVSRFNSNK</sequence>
<dbReference type="InterPro" id="IPR035899">
    <property type="entry name" value="DBL_dom_sf"/>
</dbReference>
<feature type="compositionally biased region" description="Polar residues" evidence="3">
    <location>
        <begin position="660"/>
        <end position="677"/>
    </location>
</feature>
<dbReference type="InterPro" id="IPR011993">
    <property type="entry name" value="PH-like_dom_sf"/>
</dbReference>
<organism evidence="6">
    <name type="scientific">Amphimedon queenslandica</name>
    <name type="common">Sponge</name>
    <dbReference type="NCBI Taxonomy" id="400682"/>
    <lineage>
        <taxon>Eukaryota</taxon>
        <taxon>Metazoa</taxon>
        <taxon>Porifera</taxon>
        <taxon>Demospongiae</taxon>
        <taxon>Heteroscleromorpha</taxon>
        <taxon>Haplosclerida</taxon>
        <taxon>Niphatidae</taxon>
        <taxon>Amphimedon</taxon>
    </lineage>
</organism>
<feature type="compositionally biased region" description="Basic residues" evidence="3">
    <location>
        <begin position="1335"/>
        <end position="1346"/>
    </location>
</feature>
<feature type="compositionally biased region" description="Polar residues" evidence="3">
    <location>
        <begin position="542"/>
        <end position="558"/>
    </location>
</feature>
<dbReference type="InterPro" id="IPR001849">
    <property type="entry name" value="PH_domain"/>
</dbReference>
<feature type="region of interest" description="Disordered" evidence="3">
    <location>
        <begin position="717"/>
        <end position="813"/>
    </location>
</feature>
<dbReference type="eggNOG" id="KOG3518">
    <property type="taxonomic scope" value="Eukaryota"/>
</dbReference>
<feature type="compositionally biased region" description="Basic and acidic residues" evidence="3">
    <location>
        <begin position="1126"/>
        <end position="1136"/>
    </location>
</feature>
<feature type="region of interest" description="Disordered" evidence="3">
    <location>
        <begin position="876"/>
        <end position="1146"/>
    </location>
</feature>
<dbReference type="SUPFAM" id="SSF50729">
    <property type="entry name" value="PH domain-like"/>
    <property type="match status" value="1"/>
</dbReference>
<dbReference type="InterPro" id="IPR055251">
    <property type="entry name" value="SOS1_NGEF_PH"/>
</dbReference>
<feature type="compositionally biased region" description="Low complexity" evidence="3">
    <location>
        <begin position="877"/>
        <end position="889"/>
    </location>
</feature>
<dbReference type="PROSITE" id="PS50010">
    <property type="entry name" value="DH_2"/>
    <property type="match status" value="1"/>
</dbReference>
<feature type="compositionally biased region" description="Pro residues" evidence="3">
    <location>
        <begin position="890"/>
        <end position="910"/>
    </location>
</feature>
<dbReference type="STRING" id="400682.A0A1X7UZF8"/>
<feature type="region of interest" description="Disordered" evidence="3">
    <location>
        <begin position="1"/>
        <end position="59"/>
    </location>
</feature>
<feature type="compositionally biased region" description="Low complexity" evidence="3">
    <location>
        <begin position="87"/>
        <end position="98"/>
    </location>
</feature>
<dbReference type="PROSITE" id="PS50003">
    <property type="entry name" value="PH_DOMAIN"/>
    <property type="match status" value="1"/>
</dbReference>
<feature type="compositionally biased region" description="Basic and acidic residues" evidence="3">
    <location>
        <begin position="1282"/>
        <end position="1293"/>
    </location>
</feature>
<dbReference type="EnsemblMetazoa" id="XM_019995951.1">
    <property type="protein sequence ID" value="XP_019851510.1"/>
    <property type="gene ID" value="LOC109581652"/>
</dbReference>
<feature type="domain" description="PH" evidence="4">
    <location>
        <begin position="388"/>
        <end position="483"/>
    </location>
</feature>
<feature type="region of interest" description="Disordered" evidence="3">
    <location>
        <begin position="1188"/>
        <end position="1404"/>
    </location>
</feature>
<feature type="region of interest" description="Disordered" evidence="3">
    <location>
        <begin position="1496"/>
        <end position="1567"/>
    </location>
</feature>
<dbReference type="SMART" id="SM00325">
    <property type="entry name" value="RhoGEF"/>
    <property type="match status" value="1"/>
</dbReference>
<dbReference type="SMART" id="SM00233">
    <property type="entry name" value="PH"/>
    <property type="match status" value="1"/>
</dbReference>
<dbReference type="CDD" id="cd00160">
    <property type="entry name" value="RhoGEF"/>
    <property type="match status" value="1"/>
</dbReference>
<evidence type="ECO:0000256" key="1">
    <source>
        <dbReference type="ARBA" id="ARBA00022553"/>
    </source>
</evidence>
<feature type="compositionally biased region" description="Low complexity" evidence="3">
    <location>
        <begin position="911"/>
        <end position="921"/>
    </location>
</feature>
<protein>
    <recommendedName>
        <fullName evidence="8">DH domain-containing protein</fullName>
    </recommendedName>
</protein>
<feature type="compositionally biased region" description="Basic and acidic residues" evidence="3">
    <location>
        <begin position="958"/>
        <end position="973"/>
    </location>
</feature>
<reference evidence="6" key="2">
    <citation type="submission" date="2017-05" db="UniProtKB">
        <authorList>
            <consortium name="EnsemblMetazoa"/>
        </authorList>
    </citation>
    <scope>IDENTIFICATION</scope>
</reference>
<feature type="compositionally biased region" description="Basic and acidic residues" evidence="3">
    <location>
        <begin position="508"/>
        <end position="531"/>
    </location>
</feature>
<dbReference type="Pfam" id="PF00621">
    <property type="entry name" value="RhoGEF"/>
    <property type="match status" value="1"/>
</dbReference>
<dbReference type="PANTHER" id="PTHR45924">
    <property type="entry name" value="FI17866P1"/>
    <property type="match status" value="1"/>
</dbReference>
<dbReference type="InterPro" id="IPR043324">
    <property type="entry name" value="PH_PLEKHG1_G2_G3"/>
</dbReference>
<dbReference type="Gene3D" id="1.20.900.10">
    <property type="entry name" value="Dbl homology (DH) domain"/>
    <property type="match status" value="1"/>
</dbReference>
<feature type="compositionally biased region" description="Basic and acidic residues" evidence="3">
    <location>
        <begin position="1309"/>
        <end position="1323"/>
    </location>
</feature>
<dbReference type="SUPFAM" id="SSF48065">
    <property type="entry name" value="DBL homology domain (DH-domain)"/>
    <property type="match status" value="1"/>
</dbReference>
<dbReference type="Pfam" id="PF22697">
    <property type="entry name" value="SOS1_NGEF_PH"/>
    <property type="match status" value="1"/>
</dbReference>
<dbReference type="OrthoDB" id="1594986at2759"/>
<feature type="region of interest" description="Disordered" evidence="3">
    <location>
        <begin position="87"/>
        <end position="114"/>
    </location>
</feature>
<feature type="compositionally biased region" description="Pro residues" evidence="3">
    <location>
        <begin position="922"/>
        <end position="939"/>
    </location>
</feature>
<dbReference type="InterPro" id="IPR000219">
    <property type="entry name" value="DH_dom"/>
</dbReference>
<keyword evidence="2" id="KW-0344">Guanine-nucleotide releasing factor</keyword>
<feature type="compositionally biased region" description="Polar residues" evidence="3">
    <location>
        <begin position="1510"/>
        <end position="1523"/>
    </location>
</feature>
<feature type="compositionally biased region" description="Pro residues" evidence="3">
    <location>
        <begin position="1057"/>
        <end position="1073"/>
    </location>
</feature>
<dbReference type="Gene3D" id="2.30.29.30">
    <property type="entry name" value="Pleckstrin-homology domain (PH domain)/Phosphotyrosine-binding domain (PTB)"/>
    <property type="match status" value="1"/>
</dbReference>
<feature type="compositionally biased region" description="Basic and acidic residues" evidence="3">
    <location>
        <begin position="1363"/>
        <end position="1380"/>
    </location>
</feature>
<evidence type="ECO:0000259" key="4">
    <source>
        <dbReference type="PROSITE" id="PS50003"/>
    </source>
</evidence>
<evidence type="ECO:0008006" key="8">
    <source>
        <dbReference type="Google" id="ProtNLM"/>
    </source>
</evidence>
<reference evidence="7" key="1">
    <citation type="journal article" date="2010" name="Nature">
        <title>The Amphimedon queenslandica genome and the evolution of animal complexity.</title>
        <authorList>
            <person name="Srivastava M."/>
            <person name="Simakov O."/>
            <person name="Chapman J."/>
            <person name="Fahey B."/>
            <person name="Gauthier M.E."/>
            <person name="Mitros T."/>
            <person name="Richards G.S."/>
            <person name="Conaco C."/>
            <person name="Dacre M."/>
            <person name="Hellsten U."/>
            <person name="Larroux C."/>
            <person name="Putnam N.H."/>
            <person name="Stanke M."/>
            <person name="Adamska M."/>
            <person name="Darling A."/>
            <person name="Degnan S.M."/>
            <person name="Oakley T.H."/>
            <person name="Plachetzki D.C."/>
            <person name="Zhai Y."/>
            <person name="Adamski M."/>
            <person name="Calcino A."/>
            <person name="Cummins S.F."/>
            <person name="Goodstein D.M."/>
            <person name="Harris C."/>
            <person name="Jackson D.J."/>
            <person name="Leys S.P."/>
            <person name="Shu S."/>
            <person name="Woodcroft B.J."/>
            <person name="Vervoort M."/>
            <person name="Kosik K.S."/>
            <person name="Manning G."/>
            <person name="Degnan B.M."/>
            <person name="Rokhsar D.S."/>
        </authorList>
    </citation>
    <scope>NUCLEOTIDE SEQUENCE [LARGE SCALE GENOMIC DNA]</scope>
</reference>
<feature type="compositionally biased region" description="Low complexity" evidence="3">
    <location>
        <begin position="1246"/>
        <end position="1263"/>
    </location>
</feature>
<name>A0A1X7UZF8_AMPQE</name>
<feature type="compositionally biased region" description="Polar residues" evidence="3">
    <location>
        <begin position="719"/>
        <end position="732"/>
    </location>
</feature>
<evidence type="ECO:0000313" key="6">
    <source>
        <dbReference type="EnsemblMetazoa" id="Aqu2.1.32914_001"/>
    </source>
</evidence>
<feature type="region of interest" description="Disordered" evidence="3">
    <location>
        <begin position="1461"/>
        <end position="1480"/>
    </location>
</feature>
<feature type="compositionally biased region" description="Basic and acidic residues" evidence="3">
    <location>
        <begin position="1496"/>
        <end position="1509"/>
    </location>
</feature>
<dbReference type="GO" id="GO:0035556">
    <property type="term" value="P:intracellular signal transduction"/>
    <property type="evidence" value="ECO:0007669"/>
    <property type="project" value="InterPro"/>
</dbReference>
<evidence type="ECO:0000256" key="2">
    <source>
        <dbReference type="ARBA" id="ARBA00022658"/>
    </source>
</evidence>
<evidence type="ECO:0000256" key="3">
    <source>
        <dbReference type="SAM" id="MobiDB-lite"/>
    </source>
</evidence>
<proteinExistence type="predicted"/>
<gene>
    <name evidence="6" type="primary">109581652</name>
</gene>
<keyword evidence="1" id="KW-0597">Phosphoprotein</keyword>
<dbReference type="PANTHER" id="PTHR45924:SF2">
    <property type="entry name" value="FI17866P1"/>
    <property type="match status" value="1"/>
</dbReference>
<feature type="region of interest" description="Disordered" evidence="3">
    <location>
        <begin position="583"/>
        <end position="695"/>
    </location>
</feature>
<dbReference type="PROSITE" id="PS00741">
    <property type="entry name" value="DH_1"/>
    <property type="match status" value="1"/>
</dbReference>
<dbReference type="Proteomes" id="UP000007879">
    <property type="component" value="Unassembled WGS sequence"/>
</dbReference>
<dbReference type="KEGG" id="aqu:109581652"/>